<name>G9ERF7_9GAMM</name>
<feature type="transmembrane region" description="Helical" evidence="1">
    <location>
        <begin position="80"/>
        <end position="101"/>
    </location>
</feature>
<evidence type="ECO:0000313" key="3">
    <source>
        <dbReference type="Proteomes" id="UP000002770"/>
    </source>
</evidence>
<feature type="transmembrane region" description="Helical" evidence="1">
    <location>
        <begin position="173"/>
        <end position="193"/>
    </location>
</feature>
<feature type="transmembrane region" description="Helical" evidence="1">
    <location>
        <begin position="142"/>
        <end position="161"/>
    </location>
</feature>
<dbReference type="AlphaFoldDB" id="G9ERF7"/>
<feature type="transmembrane region" description="Helical" evidence="1">
    <location>
        <begin position="242"/>
        <end position="263"/>
    </location>
</feature>
<evidence type="ECO:0000256" key="1">
    <source>
        <dbReference type="SAM" id="Phobius"/>
    </source>
</evidence>
<dbReference type="Proteomes" id="UP000002770">
    <property type="component" value="Unassembled WGS sequence"/>
</dbReference>
<keyword evidence="1" id="KW-1133">Transmembrane helix</keyword>
<accession>G9ERF7</accession>
<keyword evidence="1" id="KW-0472">Membrane</keyword>
<reference evidence="2 3" key="1">
    <citation type="journal article" date="2011" name="BMC Genomics">
        <title>Insight into cross-talk between intra-amoebal pathogens.</title>
        <authorList>
            <person name="Gimenez G."/>
            <person name="Bertelli C."/>
            <person name="Moliner C."/>
            <person name="Robert C."/>
            <person name="Raoult D."/>
            <person name="Fournier P.E."/>
            <person name="Greub G."/>
        </authorList>
    </citation>
    <scope>NUCLEOTIDE SEQUENCE [LARGE SCALE GENOMIC DNA]</scope>
    <source>
        <strain evidence="2 3">LLAP12</strain>
    </source>
</reference>
<dbReference type="InParanoid" id="G9ERF7"/>
<feature type="transmembrane region" description="Helical" evidence="1">
    <location>
        <begin position="214"/>
        <end position="236"/>
    </location>
</feature>
<sequence length="296" mass="34005">MIILLLSLNLVWLAIFIGVVKISQIANDSKLLCSYYSLYFSMVIAIVALLLNSLYQNILNVVLLILALILITLISTQKIWLLNISVALFISLLSVVLTWNVEPYKRKTIINRRRVRSFTKECLPQVLFLMQLATYRAHKSAFFLRIALCFILSIFSCNLFFSDAISINRDSSLLILIGLESYILSTLMVFFAKSELEYSIFHFLFSEQLFAKRLLELIVIIGALILSLLPLILSFLLKMPSYIMQFTVLIALNILTIIFNRIFYTYSLRFCFFTSLLNTLGNMMMDYLLIGALFGN</sequence>
<feature type="transmembrane region" description="Helical" evidence="1">
    <location>
        <begin position="270"/>
        <end position="294"/>
    </location>
</feature>
<feature type="transmembrane region" description="Helical" evidence="1">
    <location>
        <begin position="58"/>
        <end position="74"/>
    </location>
</feature>
<proteinExistence type="predicted"/>
<keyword evidence="1" id="KW-0812">Transmembrane</keyword>
<dbReference type="HOGENOM" id="CLU_939396_0_0_6"/>
<dbReference type="eggNOG" id="ENOG5030550">
    <property type="taxonomic scope" value="Bacteria"/>
</dbReference>
<evidence type="ECO:0000313" key="2">
    <source>
        <dbReference type="EMBL" id="EHL30126.1"/>
    </source>
</evidence>
<feature type="transmembrane region" description="Helical" evidence="1">
    <location>
        <begin position="34"/>
        <end position="51"/>
    </location>
</feature>
<organism evidence="2 3">
    <name type="scientific">Legionella drancourtii LLAP12</name>
    <dbReference type="NCBI Taxonomy" id="658187"/>
    <lineage>
        <taxon>Bacteria</taxon>
        <taxon>Pseudomonadati</taxon>
        <taxon>Pseudomonadota</taxon>
        <taxon>Gammaproteobacteria</taxon>
        <taxon>Legionellales</taxon>
        <taxon>Legionellaceae</taxon>
        <taxon>Legionella</taxon>
    </lineage>
</organism>
<protein>
    <submittedName>
        <fullName evidence="2">Uncharacterized protein</fullName>
    </submittedName>
</protein>
<gene>
    <name evidence="2" type="ORF">LDG_7872</name>
</gene>
<keyword evidence="3" id="KW-1185">Reference proteome</keyword>
<dbReference type="EMBL" id="JH413835">
    <property type="protein sequence ID" value="EHL30126.1"/>
    <property type="molecule type" value="Genomic_DNA"/>
</dbReference>